<accession>A0A8D2J1B8</accession>
<dbReference type="Gene3D" id="2.40.10.10">
    <property type="entry name" value="Trypsin-like serine proteases"/>
    <property type="match status" value="2"/>
</dbReference>
<evidence type="ECO:0000256" key="4">
    <source>
        <dbReference type="ARBA" id="ARBA00022825"/>
    </source>
</evidence>
<sequence length="250" mass="27933">ILRAFALSSLESKCGKRPLMNQIPIGTRIVGGHDAEVGAWPWQVSLQIYEIGLGYYHICGGSLINNNSVLTAAHCIKSSMITIGLHHLHEYNSRTVTRRVRAITIHSNYTPQNYENDIALFTLIKSIKYNDYIQPICLPDINLFINSEYPCYITGWGNTKEKERLVLQEARVRIIPLTTCNRNDWYGGKITFNMLCAGSESGHVDSCQGDSGGPLVCYIPKTSRFYLIGITSFGYGCGRPKHPGVYVPNN</sequence>
<dbReference type="Ensembl" id="ENSVKKT00000008045.1">
    <property type="protein sequence ID" value="ENSVKKP00000007842.1"/>
    <property type="gene ID" value="ENSVKKG00000005610.1"/>
</dbReference>
<dbReference type="PROSITE" id="PS50240">
    <property type="entry name" value="TRYPSIN_DOM"/>
    <property type="match status" value="1"/>
</dbReference>
<dbReference type="SMART" id="SM00020">
    <property type="entry name" value="Tryp_SPc"/>
    <property type="match status" value="1"/>
</dbReference>
<evidence type="ECO:0000256" key="2">
    <source>
        <dbReference type="ARBA" id="ARBA00022670"/>
    </source>
</evidence>
<keyword evidence="3 6" id="KW-0378">Hydrolase</keyword>
<proteinExistence type="inferred from homology"/>
<feature type="domain" description="Peptidase S1" evidence="7">
    <location>
        <begin position="29"/>
        <end position="250"/>
    </location>
</feature>
<dbReference type="InterPro" id="IPR018114">
    <property type="entry name" value="TRYPSIN_HIS"/>
</dbReference>
<dbReference type="InterPro" id="IPR033116">
    <property type="entry name" value="TRYPSIN_SER"/>
</dbReference>
<dbReference type="FunFam" id="2.40.10.10:FF:000003">
    <property type="entry name" value="Transmembrane serine protease 3"/>
    <property type="match status" value="1"/>
</dbReference>
<dbReference type="Pfam" id="PF00089">
    <property type="entry name" value="Trypsin"/>
    <property type="match status" value="1"/>
</dbReference>
<keyword evidence="4 6" id="KW-0720">Serine protease</keyword>
<evidence type="ECO:0000313" key="8">
    <source>
        <dbReference type="Ensembl" id="ENSVKKP00000007842.1"/>
    </source>
</evidence>
<evidence type="ECO:0000256" key="6">
    <source>
        <dbReference type="RuleBase" id="RU363034"/>
    </source>
</evidence>
<dbReference type="GO" id="GO:0005576">
    <property type="term" value="C:extracellular region"/>
    <property type="evidence" value="ECO:0007669"/>
    <property type="project" value="UniProtKB-ARBA"/>
</dbReference>
<evidence type="ECO:0000256" key="1">
    <source>
        <dbReference type="ARBA" id="ARBA00009228"/>
    </source>
</evidence>
<reference evidence="8" key="1">
    <citation type="submission" date="2025-08" db="UniProtKB">
        <authorList>
            <consortium name="Ensembl"/>
        </authorList>
    </citation>
    <scope>IDENTIFICATION</scope>
</reference>
<dbReference type="PRINTS" id="PR00722">
    <property type="entry name" value="CHYMOTRYPSIN"/>
</dbReference>
<dbReference type="PROSITE" id="PS00135">
    <property type="entry name" value="TRYPSIN_SER"/>
    <property type="match status" value="1"/>
</dbReference>
<evidence type="ECO:0000256" key="3">
    <source>
        <dbReference type="ARBA" id="ARBA00022801"/>
    </source>
</evidence>
<dbReference type="SUPFAM" id="SSF50494">
    <property type="entry name" value="Trypsin-like serine proteases"/>
    <property type="match status" value="1"/>
</dbReference>
<dbReference type="PANTHER" id="PTHR24252:SF21">
    <property type="entry name" value="TRANSMEMBRANE SERINE PROTEASE 12"/>
    <property type="match status" value="1"/>
</dbReference>
<name>A0A8D2J1B8_VARKO</name>
<organism evidence="8 9">
    <name type="scientific">Varanus komodoensis</name>
    <name type="common">Komodo dragon</name>
    <dbReference type="NCBI Taxonomy" id="61221"/>
    <lineage>
        <taxon>Eukaryota</taxon>
        <taxon>Metazoa</taxon>
        <taxon>Chordata</taxon>
        <taxon>Craniata</taxon>
        <taxon>Vertebrata</taxon>
        <taxon>Euteleostomi</taxon>
        <taxon>Lepidosauria</taxon>
        <taxon>Squamata</taxon>
        <taxon>Bifurcata</taxon>
        <taxon>Unidentata</taxon>
        <taxon>Episquamata</taxon>
        <taxon>Toxicofera</taxon>
        <taxon>Anguimorpha</taxon>
        <taxon>Paleoanguimorpha</taxon>
        <taxon>Varanoidea</taxon>
        <taxon>Varanidae</taxon>
        <taxon>Varanus</taxon>
    </lineage>
</organism>
<dbReference type="InterPro" id="IPR009003">
    <property type="entry name" value="Peptidase_S1_PA"/>
</dbReference>
<evidence type="ECO:0000256" key="5">
    <source>
        <dbReference type="ARBA" id="ARBA00023157"/>
    </source>
</evidence>
<keyword evidence="9" id="KW-1185">Reference proteome</keyword>
<dbReference type="CDD" id="cd00190">
    <property type="entry name" value="Tryp_SPc"/>
    <property type="match status" value="1"/>
</dbReference>
<dbReference type="PANTHER" id="PTHR24252">
    <property type="entry name" value="ACROSIN-RELATED"/>
    <property type="match status" value="1"/>
</dbReference>
<protein>
    <recommendedName>
        <fullName evidence="7">Peptidase S1 domain-containing protein</fullName>
    </recommendedName>
</protein>
<keyword evidence="2 6" id="KW-0645">Protease</keyword>
<evidence type="ECO:0000259" key="7">
    <source>
        <dbReference type="PROSITE" id="PS50240"/>
    </source>
</evidence>
<dbReference type="PROSITE" id="PS00134">
    <property type="entry name" value="TRYPSIN_HIS"/>
    <property type="match status" value="1"/>
</dbReference>
<evidence type="ECO:0000313" key="9">
    <source>
        <dbReference type="Proteomes" id="UP000694545"/>
    </source>
</evidence>
<dbReference type="AlphaFoldDB" id="A0A8D2J1B8"/>
<dbReference type="GO" id="GO:0004252">
    <property type="term" value="F:serine-type endopeptidase activity"/>
    <property type="evidence" value="ECO:0007669"/>
    <property type="project" value="InterPro"/>
</dbReference>
<reference evidence="8" key="2">
    <citation type="submission" date="2025-09" db="UniProtKB">
        <authorList>
            <consortium name="Ensembl"/>
        </authorList>
    </citation>
    <scope>IDENTIFICATION</scope>
</reference>
<dbReference type="GO" id="GO:0006508">
    <property type="term" value="P:proteolysis"/>
    <property type="evidence" value="ECO:0007669"/>
    <property type="project" value="UniProtKB-KW"/>
</dbReference>
<dbReference type="Proteomes" id="UP000694545">
    <property type="component" value="Unplaced"/>
</dbReference>
<dbReference type="InterPro" id="IPR001254">
    <property type="entry name" value="Trypsin_dom"/>
</dbReference>
<dbReference type="InterPro" id="IPR043504">
    <property type="entry name" value="Peptidase_S1_PA_chymotrypsin"/>
</dbReference>
<dbReference type="InterPro" id="IPR001314">
    <property type="entry name" value="Peptidase_S1A"/>
</dbReference>
<comment type="similarity">
    <text evidence="1">Belongs to the peptidase S1 family. Snake venom subfamily.</text>
</comment>
<keyword evidence="5" id="KW-1015">Disulfide bond</keyword>
<dbReference type="GO" id="GO:0035821">
    <property type="term" value="P:modulation of process of another organism"/>
    <property type="evidence" value="ECO:0007669"/>
    <property type="project" value="UniProtKB-ARBA"/>
</dbReference>
<dbReference type="OMA" id="KHNTFEN"/>